<feature type="compositionally biased region" description="Low complexity" evidence="1">
    <location>
        <begin position="155"/>
        <end position="170"/>
    </location>
</feature>
<evidence type="ECO:0000313" key="4">
    <source>
        <dbReference type="Proteomes" id="UP000291338"/>
    </source>
</evidence>
<protein>
    <recommendedName>
        <fullName evidence="5">Chromosome segregation ATPase</fullName>
    </recommendedName>
</protein>
<evidence type="ECO:0000313" key="3">
    <source>
        <dbReference type="EMBL" id="RZQ53426.1"/>
    </source>
</evidence>
<feature type="region of interest" description="Disordered" evidence="1">
    <location>
        <begin position="1"/>
        <end position="42"/>
    </location>
</feature>
<keyword evidence="2" id="KW-1133">Transmembrane helix</keyword>
<feature type="compositionally biased region" description="Low complexity" evidence="1">
    <location>
        <begin position="24"/>
        <end position="36"/>
    </location>
</feature>
<feature type="region of interest" description="Disordered" evidence="1">
    <location>
        <begin position="151"/>
        <end position="173"/>
    </location>
</feature>
<proteinExistence type="predicted"/>
<dbReference type="EMBL" id="PPSX01000028">
    <property type="protein sequence ID" value="RZQ53426.1"/>
    <property type="molecule type" value="Genomic_DNA"/>
</dbReference>
<keyword evidence="2" id="KW-0812">Transmembrane</keyword>
<reference evidence="3 4" key="1">
    <citation type="submission" date="2018-01" db="EMBL/GenBank/DDBJ databases">
        <title>Co-occurrence of chitin degradation, pigmentation and bioactivity in marine Pseudoalteromonas.</title>
        <authorList>
            <person name="Paulsen S."/>
            <person name="Gram L."/>
            <person name="Machado H."/>
        </authorList>
    </citation>
    <scope>NUCLEOTIDE SEQUENCE [LARGE SCALE GENOMIC DNA]</scope>
    <source>
        <strain evidence="3 4">S3898</strain>
    </source>
</reference>
<keyword evidence="2" id="KW-0472">Membrane</keyword>
<dbReference type="RefSeq" id="WP_130255240.1">
    <property type="nucleotide sequence ID" value="NZ_PPSX01000028.1"/>
</dbReference>
<accession>A0A4Q7IPP9</accession>
<feature type="transmembrane region" description="Helical" evidence="2">
    <location>
        <begin position="52"/>
        <end position="71"/>
    </location>
</feature>
<evidence type="ECO:0000256" key="2">
    <source>
        <dbReference type="SAM" id="Phobius"/>
    </source>
</evidence>
<dbReference type="Proteomes" id="UP000291338">
    <property type="component" value="Unassembled WGS sequence"/>
</dbReference>
<evidence type="ECO:0008006" key="5">
    <source>
        <dbReference type="Google" id="ProtNLM"/>
    </source>
</evidence>
<comment type="caution">
    <text evidence="3">The sequence shown here is derived from an EMBL/GenBank/DDBJ whole genome shotgun (WGS) entry which is preliminary data.</text>
</comment>
<sequence length="264" mass="29005">MSKRIEPELPSIMPDLDQVKDFKQSQTSSSKTPPTFDKNTAVHTAPAKSSGIALWLGITSILGLAAGGYMLHQQNLAMQAKLFASEQRIIELENALSATGEEMGESAGAIRAKLNAITERTDELWTQMDKLWASAWRRNQSEIKKLRNQTAALENTQKQQTKTQANSSSTLKSLSDNQADMTLKLSLLQEQVDTAQSIKTQLTAMSTDLDKLKSQAQGRDSKQLEIGSSIAQLEMTQSALVEQLERLESQLTSLASAPVQEKLN</sequence>
<evidence type="ECO:0000256" key="1">
    <source>
        <dbReference type="SAM" id="MobiDB-lite"/>
    </source>
</evidence>
<gene>
    <name evidence="3" type="ORF">C1E23_08990</name>
</gene>
<organism evidence="3 4">
    <name type="scientific">Pseudoalteromonas phenolica</name>
    <dbReference type="NCBI Taxonomy" id="161398"/>
    <lineage>
        <taxon>Bacteria</taxon>
        <taxon>Pseudomonadati</taxon>
        <taxon>Pseudomonadota</taxon>
        <taxon>Gammaproteobacteria</taxon>
        <taxon>Alteromonadales</taxon>
        <taxon>Pseudoalteromonadaceae</taxon>
        <taxon>Pseudoalteromonas</taxon>
    </lineage>
</organism>
<name>A0A4Q7IPP9_9GAMM</name>
<dbReference type="AlphaFoldDB" id="A0A4Q7IPP9"/>